<evidence type="ECO:0000256" key="3">
    <source>
        <dbReference type="ARBA" id="ARBA00022840"/>
    </source>
</evidence>
<dbReference type="EMBL" id="JACHIA010000004">
    <property type="protein sequence ID" value="MBB6070401.1"/>
    <property type="molecule type" value="Genomic_DNA"/>
</dbReference>
<dbReference type="InterPro" id="IPR037257">
    <property type="entry name" value="T2SS_E_N_sf"/>
</dbReference>
<feature type="domain" description="Bacterial type II secretion system protein E" evidence="5">
    <location>
        <begin position="192"/>
        <end position="581"/>
    </location>
</feature>
<dbReference type="Pfam" id="PF00437">
    <property type="entry name" value="T2SSE"/>
    <property type="match status" value="1"/>
</dbReference>
<dbReference type="Gene3D" id="3.30.300.160">
    <property type="entry name" value="Type II secretion system, protein E, N-terminal domain"/>
    <property type="match status" value="1"/>
</dbReference>
<dbReference type="SUPFAM" id="SSF160246">
    <property type="entry name" value="EspE N-terminal domain-like"/>
    <property type="match status" value="1"/>
</dbReference>
<dbReference type="Pfam" id="PF05157">
    <property type="entry name" value="MshEN"/>
    <property type="match status" value="1"/>
</dbReference>
<evidence type="ECO:0000313" key="7">
    <source>
        <dbReference type="EMBL" id="MBB6070401.1"/>
    </source>
</evidence>
<evidence type="ECO:0000256" key="4">
    <source>
        <dbReference type="SAM" id="MobiDB-lite"/>
    </source>
</evidence>
<feature type="region of interest" description="Disordered" evidence="4">
    <location>
        <begin position="168"/>
        <end position="187"/>
    </location>
</feature>
<comment type="similarity">
    <text evidence="1">Belongs to the GSP E family.</text>
</comment>
<evidence type="ECO:0000256" key="1">
    <source>
        <dbReference type="ARBA" id="ARBA00006611"/>
    </source>
</evidence>
<name>A0A841GNK0_9BACT</name>
<evidence type="ECO:0000256" key="2">
    <source>
        <dbReference type="ARBA" id="ARBA00022741"/>
    </source>
</evidence>
<sequence>MTRPGRQDAAVEWLRARGMLSDGDVGQAEAARAADPGRPELLDHLIGAGAVSRGDAHAALAAVFRGERVVHLGDDHPRSSEVETLLAPEVARRLGAVPLARSGRFVEIAVCDPYDLGVRAELEGALGEGVQPQIVLADAHAIYGRIADGALRGDGGAEEVLDVGDLTQRAASEAGPRGGGGDGSVDRRVRESAVSQLTDRILNDAVRQGASDIHIEFFPGYGWVRFRLDGVLREWAKLPAELEKDLVGHIKARAVGMDSVNRLSPQDGRLTMHASGRGGASRAVEFRVSTIPTVTGEKAVLRVLDRNTQSLSLADLGFTGASLDTLLRAIHQAWGMVLVTGPTGSGKSTTLYSMLAALARPEVNIITIEDPVERRIPMVTQVPIRRAEDQKTSLTYASILRYLLRQDPNILMIGEIRDRETAETAVRAAMTGHLLLSTLHTNDAPSAVSRLLDMGVEPYNVAGTVRLVIAQRLVRRICGACQEPCDPDPAMLSLAGVEPRRMASITFVRGRGCDACGGTGYRGRVGIFEMLEVDEPIRRLIAQGRSDREIQAAALANHMQPLRQAGWARIRAGETTLEEILKET</sequence>
<proteinExistence type="inferred from homology"/>
<dbReference type="GO" id="GO:0005524">
    <property type="term" value="F:ATP binding"/>
    <property type="evidence" value="ECO:0007669"/>
    <property type="project" value="UniProtKB-KW"/>
</dbReference>
<evidence type="ECO:0000259" key="6">
    <source>
        <dbReference type="Pfam" id="PF05157"/>
    </source>
</evidence>
<comment type="caution">
    <text evidence="7">The sequence shown here is derived from an EMBL/GenBank/DDBJ whole genome shotgun (WGS) entry which is preliminary data.</text>
</comment>
<accession>A0A841GNK0</accession>
<dbReference type="InterPro" id="IPR007831">
    <property type="entry name" value="T2SS_GspE_N"/>
</dbReference>
<dbReference type="PANTHER" id="PTHR30258">
    <property type="entry name" value="TYPE II SECRETION SYSTEM PROTEIN GSPE-RELATED"/>
    <property type="match status" value="1"/>
</dbReference>
<keyword evidence="3" id="KW-0067">ATP-binding</keyword>
<dbReference type="InterPro" id="IPR001482">
    <property type="entry name" value="T2SS/T4SS_dom"/>
</dbReference>
<organism evidence="7 8">
    <name type="scientific">Longimicrobium terrae</name>
    <dbReference type="NCBI Taxonomy" id="1639882"/>
    <lineage>
        <taxon>Bacteria</taxon>
        <taxon>Pseudomonadati</taxon>
        <taxon>Gemmatimonadota</taxon>
        <taxon>Longimicrobiia</taxon>
        <taxon>Longimicrobiales</taxon>
        <taxon>Longimicrobiaceae</taxon>
        <taxon>Longimicrobium</taxon>
    </lineage>
</organism>
<gene>
    <name evidence="7" type="ORF">HNQ61_002020</name>
</gene>
<dbReference type="Proteomes" id="UP000582837">
    <property type="component" value="Unassembled WGS sequence"/>
</dbReference>
<dbReference type="RefSeq" id="WP_170035783.1">
    <property type="nucleotide sequence ID" value="NZ_JABDTL010000001.1"/>
</dbReference>
<dbReference type="Gene3D" id="3.40.50.300">
    <property type="entry name" value="P-loop containing nucleotide triphosphate hydrolases"/>
    <property type="match status" value="1"/>
</dbReference>
<dbReference type="GO" id="GO:0016887">
    <property type="term" value="F:ATP hydrolysis activity"/>
    <property type="evidence" value="ECO:0007669"/>
    <property type="project" value="TreeGrafter"/>
</dbReference>
<evidence type="ECO:0000259" key="5">
    <source>
        <dbReference type="Pfam" id="PF00437"/>
    </source>
</evidence>
<dbReference type="AlphaFoldDB" id="A0A841GNK0"/>
<feature type="domain" description="Type II secretion system protein GspE N-terminal" evidence="6">
    <location>
        <begin position="75"/>
        <end position="141"/>
    </location>
</feature>
<dbReference type="CDD" id="cd01129">
    <property type="entry name" value="PulE-GspE-like"/>
    <property type="match status" value="1"/>
</dbReference>
<reference evidence="7 8" key="1">
    <citation type="submission" date="2020-08" db="EMBL/GenBank/DDBJ databases">
        <title>Genomic Encyclopedia of Type Strains, Phase IV (KMG-IV): sequencing the most valuable type-strain genomes for metagenomic binning, comparative biology and taxonomic classification.</title>
        <authorList>
            <person name="Goeker M."/>
        </authorList>
    </citation>
    <scope>NUCLEOTIDE SEQUENCE [LARGE SCALE GENOMIC DNA]</scope>
    <source>
        <strain evidence="7 8">DSM 29007</strain>
    </source>
</reference>
<dbReference type="Gene3D" id="3.30.450.90">
    <property type="match status" value="1"/>
</dbReference>
<dbReference type="FunFam" id="3.40.50.300:FF:000398">
    <property type="entry name" value="Type IV pilus assembly ATPase PilB"/>
    <property type="match status" value="1"/>
</dbReference>
<dbReference type="SUPFAM" id="SSF52540">
    <property type="entry name" value="P-loop containing nucleoside triphosphate hydrolases"/>
    <property type="match status" value="1"/>
</dbReference>
<protein>
    <submittedName>
        <fullName evidence="7">Type IV pilus assembly protein PilB</fullName>
    </submittedName>
</protein>
<evidence type="ECO:0000313" key="8">
    <source>
        <dbReference type="Proteomes" id="UP000582837"/>
    </source>
</evidence>
<keyword evidence="2" id="KW-0547">Nucleotide-binding</keyword>
<dbReference type="PANTHER" id="PTHR30258:SF2">
    <property type="entry name" value="COMG OPERON PROTEIN 1"/>
    <property type="match status" value="1"/>
</dbReference>
<dbReference type="GO" id="GO:0005886">
    <property type="term" value="C:plasma membrane"/>
    <property type="evidence" value="ECO:0007669"/>
    <property type="project" value="TreeGrafter"/>
</dbReference>
<keyword evidence="8" id="KW-1185">Reference proteome</keyword>
<dbReference type="InterPro" id="IPR027417">
    <property type="entry name" value="P-loop_NTPase"/>
</dbReference>